<dbReference type="InterPro" id="IPR016032">
    <property type="entry name" value="Sig_transdc_resp-reg_C-effctor"/>
</dbReference>
<reference evidence="4" key="1">
    <citation type="submission" date="2017-05" db="EMBL/GenBank/DDBJ databases">
        <authorList>
            <person name="Rodrigo-Torres L."/>
            <person name="Arahal R. D."/>
            <person name="Lucena T."/>
        </authorList>
    </citation>
    <scope>NUCLEOTIDE SEQUENCE [LARGE SCALE GENOMIC DNA]</scope>
    <source>
        <strain evidence="4">CECT 8649</strain>
    </source>
</reference>
<dbReference type="GO" id="GO:0003677">
    <property type="term" value="F:DNA binding"/>
    <property type="evidence" value="ECO:0007669"/>
    <property type="project" value="InterPro"/>
</dbReference>
<dbReference type="OrthoDB" id="8277135at2"/>
<sequence length="168" mass="18104">MLRSPTTLWVLLVFQGACTCFFVYDAVLDARQGAAMDGPIAQMLENMIAGALVVGTVITGLSLRHVLGRQKRLEQQLDLASGAFEQVLQEHFDDWGLTPSERDVARLAIKGLSIAEMADLRGSKEGTIKAQSAAVYRKAGVSGRLQLLSLFIEELMAEPIIAGRSGGT</sequence>
<dbReference type="SMART" id="SM00421">
    <property type="entry name" value="HTH_LUXR"/>
    <property type="match status" value="1"/>
</dbReference>
<keyword evidence="1" id="KW-0472">Membrane</keyword>
<name>A0A238JAS9_9RHOB</name>
<dbReference type="Gene3D" id="1.10.10.10">
    <property type="entry name" value="Winged helix-like DNA-binding domain superfamily/Winged helix DNA-binding domain"/>
    <property type="match status" value="1"/>
</dbReference>
<dbReference type="EMBL" id="FXXP01000001">
    <property type="protein sequence ID" value="SMX27062.1"/>
    <property type="molecule type" value="Genomic_DNA"/>
</dbReference>
<keyword evidence="4" id="KW-1185">Reference proteome</keyword>
<gene>
    <name evidence="3" type="ORF">TRP8649_01164</name>
</gene>
<keyword evidence="1" id="KW-0812">Transmembrane</keyword>
<proteinExistence type="predicted"/>
<keyword evidence="1" id="KW-1133">Transmembrane helix</keyword>
<feature type="transmembrane region" description="Helical" evidence="1">
    <location>
        <begin position="47"/>
        <end position="67"/>
    </location>
</feature>
<dbReference type="CDD" id="cd06170">
    <property type="entry name" value="LuxR_C_like"/>
    <property type="match status" value="1"/>
</dbReference>
<evidence type="ECO:0000313" key="4">
    <source>
        <dbReference type="Proteomes" id="UP000225972"/>
    </source>
</evidence>
<evidence type="ECO:0000259" key="2">
    <source>
        <dbReference type="SMART" id="SM00421"/>
    </source>
</evidence>
<feature type="transmembrane region" description="Helical" evidence="1">
    <location>
        <begin position="7"/>
        <end position="27"/>
    </location>
</feature>
<dbReference type="SUPFAM" id="SSF46894">
    <property type="entry name" value="C-terminal effector domain of the bipartite response regulators"/>
    <property type="match status" value="1"/>
</dbReference>
<evidence type="ECO:0000256" key="1">
    <source>
        <dbReference type="SAM" id="Phobius"/>
    </source>
</evidence>
<dbReference type="AlphaFoldDB" id="A0A238JAS9"/>
<dbReference type="GO" id="GO:0006355">
    <property type="term" value="P:regulation of DNA-templated transcription"/>
    <property type="evidence" value="ECO:0007669"/>
    <property type="project" value="InterPro"/>
</dbReference>
<evidence type="ECO:0000313" key="3">
    <source>
        <dbReference type="EMBL" id="SMX27062.1"/>
    </source>
</evidence>
<accession>A0A238JAS9</accession>
<feature type="domain" description="HTH luxR-type" evidence="2">
    <location>
        <begin position="94"/>
        <end position="151"/>
    </location>
</feature>
<organism evidence="3 4">
    <name type="scientific">Pelagimonas phthalicica</name>
    <dbReference type="NCBI Taxonomy" id="1037362"/>
    <lineage>
        <taxon>Bacteria</taxon>
        <taxon>Pseudomonadati</taxon>
        <taxon>Pseudomonadota</taxon>
        <taxon>Alphaproteobacteria</taxon>
        <taxon>Rhodobacterales</taxon>
        <taxon>Roseobacteraceae</taxon>
        <taxon>Pelagimonas</taxon>
    </lineage>
</organism>
<dbReference type="InterPro" id="IPR036388">
    <property type="entry name" value="WH-like_DNA-bd_sf"/>
</dbReference>
<protein>
    <submittedName>
        <fullName evidence="3">Bacterial regulatory proteins, luxR family</fullName>
    </submittedName>
</protein>
<dbReference type="InterPro" id="IPR000792">
    <property type="entry name" value="Tscrpt_reg_LuxR_C"/>
</dbReference>
<dbReference type="Proteomes" id="UP000225972">
    <property type="component" value="Unassembled WGS sequence"/>
</dbReference>